<feature type="transmembrane region" description="Helical" evidence="1">
    <location>
        <begin position="51"/>
        <end position="73"/>
    </location>
</feature>
<feature type="transmembrane region" description="Helical" evidence="1">
    <location>
        <begin position="131"/>
        <end position="153"/>
    </location>
</feature>
<organism evidence="2 3">
    <name type="scientific">Conexibacter arvalis</name>
    <dbReference type="NCBI Taxonomy" id="912552"/>
    <lineage>
        <taxon>Bacteria</taxon>
        <taxon>Bacillati</taxon>
        <taxon>Actinomycetota</taxon>
        <taxon>Thermoleophilia</taxon>
        <taxon>Solirubrobacterales</taxon>
        <taxon>Conexibacteraceae</taxon>
        <taxon>Conexibacter</taxon>
    </lineage>
</organism>
<dbReference type="AlphaFoldDB" id="A0A840IFM0"/>
<dbReference type="RefSeq" id="WP_183342646.1">
    <property type="nucleotide sequence ID" value="NZ_JACHNU010000003.1"/>
</dbReference>
<dbReference type="Proteomes" id="UP000585272">
    <property type="component" value="Unassembled WGS sequence"/>
</dbReference>
<keyword evidence="1" id="KW-0472">Membrane</keyword>
<keyword evidence="1" id="KW-1133">Transmembrane helix</keyword>
<feature type="transmembrane region" description="Helical" evidence="1">
    <location>
        <begin position="85"/>
        <end position="111"/>
    </location>
</feature>
<keyword evidence="3" id="KW-1185">Reference proteome</keyword>
<protein>
    <recommendedName>
        <fullName evidence="4">DUF4386 family protein</fullName>
    </recommendedName>
</protein>
<evidence type="ECO:0000256" key="1">
    <source>
        <dbReference type="SAM" id="Phobius"/>
    </source>
</evidence>
<dbReference type="EMBL" id="JACHNU010000003">
    <property type="protein sequence ID" value="MBB4662983.1"/>
    <property type="molecule type" value="Genomic_DNA"/>
</dbReference>
<sequence>MSRVDHVNRLIAGTCMVAAPVMLLIAAIVMPDLSTNEATQLAAIADSPDRWYIASALLLAALALAVPAVLGLAHMLRERQMWMSTLGAGAALVGILASVGSVAIGLVAWQMTQGGAPVQMVLLLDRVNDTAGIWIPFTLGALGVAIGLLLLAGGLAMIDAVNPVIALLIAVGGVCATIGFPLASELLVVIGAACLCVGLGVTGLMVLRETDEDWVHTPTFRGFGALAGTH</sequence>
<accession>A0A840IFM0</accession>
<gene>
    <name evidence="2" type="ORF">BDZ31_002572</name>
</gene>
<feature type="transmembrane region" description="Helical" evidence="1">
    <location>
        <begin position="7"/>
        <end position="31"/>
    </location>
</feature>
<comment type="caution">
    <text evidence="2">The sequence shown here is derived from an EMBL/GenBank/DDBJ whole genome shotgun (WGS) entry which is preliminary data.</text>
</comment>
<feature type="transmembrane region" description="Helical" evidence="1">
    <location>
        <begin position="186"/>
        <end position="207"/>
    </location>
</feature>
<evidence type="ECO:0000313" key="2">
    <source>
        <dbReference type="EMBL" id="MBB4662983.1"/>
    </source>
</evidence>
<keyword evidence="1" id="KW-0812">Transmembrane</keyword>
<evidence type="ECO:0008006" key="4">
    <source>
        <dbReference type="Google" id="ProtNLM"/>
    </source>
</evidence>
<reference evidence="2 3" key="1">
    <citation type="submission" date="2020-08" db="EMBL/GenBank/DDBJ databases">
        <title>Genomic Encyclopedia of Archaeal and Bacterial Type Strains, Phase II (KMG-II): from individual species to whole genera.</title>
        <authorList>
            <person name="Goeker M."/>
        </authorList>
    </citation>
    <scope>NUCLEOTIDE SEQUENCE [LARGE SCALE GENOMIC DNA]</scope>
    <source>
        <strain evidence="2 3">DSM 23288</strain>
    </source>
</reference>
<evidence type="ECO:0000313" key="3">
    <source>
        <dbReference type="Proteomes" id="UP000585272"/>
    </source>
</evidence>
<proteinExistence type="predicted"/>
<feature type="transmembrane region" description="Helical" evidence="1">
    <location>
        <begin position="160"/>
        <end position="180"/>
    </location>
</feature>
<name>A0A840IFM0_9ACTN</name>